<keyword evidence="2" id="KW-0328">Glycosyltransferase</keyword>
<keyword evidence="3 5" id="KW-0808">Transferase</keyword>
<dbReference type="SUPFAM" id="SSF53448">
    <property type="entry name" value="Nucleotide-diphospho-sugar transferases"/>
    <property type="match status" value="1"/>
</dbReference>
<gene>
    <name evidence="5" type="ORF">B5G41_08465</name>
</gene>
<dbReference type="RefSeq" id="WP_087402349.1">
    <property type="nucleotide sequence ID" value="NZ_NFHB01000005.1"/>
</dbReference>
<dbReference type="eggNOG" id="COG1215">
    <property type="taxonomic scope" value="Bacteria"/>
</dbReference>
<evidence type="ECO:0000256" key="3">
    <source>
        <dbReference type="ARBA" id="ARBA00022679"/>
    </source>
</evidence>
<accession>A0A1Y3QTR9</accession>
<keyword evidence="4" id="KW-0472">Membrane</keyword>
<keyword evidence="4" id="KW-1133">Transmembrane helix</keyword>
<name>A0A1Y3QTR9_9BACT</name>
<dbReference type="CDD" id="cd06439">
    <property type="entry name" value="CESA_like_1"/>
    <property type="match status" value="1"/>
</dbReference>
<dbReference type="EMBL" id="NFHB01000005">
    <property type="protein sequence ID" value="OUN03072.1"/>
    <property type="molecule type" value="Genomic_DNA"/>
</dbReference>
<evidence type="ECO:0000256" key="4">
    <source>
        <dbReference type="SAM" id="Phobius"/>
    </source>
</evidence>
<feature type="transmembrane region" description="Helical" evidence="4">
    <location>
        <begin position="6"/>
        <end position="30"/>
    </location>
</feature>
<feature type="transmembrane region" description="Helical" evidence="4">
    <location>
        <begin position="357"/>
        <end position="376"/>
    </location>
</feature>
<reference evidence="6" key="1">
    <citation type="submission" date="2017-04" db="EMBL/GenBank/DDBJ databases">
        <title>Function of individual gut microbiota members based on whole genome sequencing of pure cultures obtained from chicken caecum.</title>
        <authorList>
            <person name="Medvecky M."/>
            <person name="Cejkova D."/>
            <person name="Polansky O."/>
            <person name="Karasova D."/>
            <person name="Kubasova T."/>
            <person name="Cizek A."/>
            <person name="Rychlik I."/>
        </authorList>
    </citation>
    <scope>NUCLEOTIDE SEQUENCE [LARGE SCALE GENOMIC DNA]</scope>
    <source>
        <strain evidence="6">An90</strain>
    </source>
</reference>
<feature type="transmembrane region" description="Helical" evidence="4">
    <location>
        <begin position="324"/>
        <end position="345"/>
    </location>
</feature>
<dbReference type="PANTHER" id="PTHR43630">
    <property type="entry name" value="POLY-BETA-1,6-N-ACETYL-D-GLUCOSAMINE SYNTHASE"/>
    <property type="match status" value="1"/>
</dbReference>
<proteinExistence type="inferred from homology"/>
<dbReference type="Pfam" id="PF13641">
    <property type="entry name" value="Glyco_tranf_2_3"/>
    <property type="match status" value="1"/>
</dbReference>
<dbReference type="PANTHER" id="PTHR43630:SF1">
    <property type="entry name" value="POLY-BETA-1,6-N-ACETYL-D-GLUCOSAMINE SYNTHASE"/>
    <property type="match status" value="1"/>
</dbReference>
<protein>
    <submittedName>
        <fullName evidence="5">Glycosyl transferase</fullName>
    </submittedName>
</protein>
<dbReference type="InterPro" id="IPR029044">
    <property type="entry name" value="Nucleotide-diphossugar_trans"/>
</dbReference>
<comment type="caution">
    <text evidence="5">The sequence shown here is derived from an EMBL/GenBank/DDBJ whole genome shotgun (WGS) entry which is preliminary data.</text>
</comment>
<feature type="transmembrane region" description="Helical" evidence="4">
    <location>
        <begin position="296"/>
        <end position="318"/>
    </location>
</feature>
<organism evidence="5 6">
    <name type="scientific">Alistipes onderdonkii</name>
    <dbReference type="NCBI Taxonomy" id="328813"/>
    <lineage>
        <taxon>Bacteria</taxon>
        <taxon>Pseudomonadati</taxon>
        <taxon>Bacteroidota</taxon>
        <taxon>Bacteroidia</taxon>
        <taxon>Bacteroidales</taxon>
        <taxon>Rikenellaceae</taxon>
        <taxon>Alistipes</taxon>
    </lineage>
</organism>
<evidence type="ECO:0000313" key="6">
    <source>
        <dbReference type="Proteomes" id="UP000195772"/>
    </source>
</evidence>
<dbReference type="GO" id="GO:0016757">
    <property type="term" value="F:glycosyltransferase activity"/>
    <property type="evidence" value="ECO:0007669"/>
    <property type="project" value="UniProtKB-KW"/>
</dbReference>
<sequence length="390" mass="43513">MTTVAILFWAGVFLVFYTYLGYGILLWLLVKIREAVHPARRYAFPADPPEVTLLIAAYNEQGVVAEKMANCRALDYPAGKLRVTWITDGSTDRTVELLAAYPEVTVLHDPRRGGKTAALNRALGIIRTPLVVFTDANTMLNPEAVTEIVRCFEDPAVGCVAGEKRVAGTGDTGAAATEGIYWKYESKLKELDDRLYSAVGAAGELFAVRRELWQTLREDTLLDDFVCSMLIAAQGYRIAYCKGAYALETPSADMGEEGKRKKRIAAGGLQSVWRLRKLLNPFRYGVLWFQYVSHRVLRWTLTPVVLAALLPLNVALLWSGHRALYAATLALQCAFYLAALAGWALERGGHRNRLLFISYYFLFMNLNVFRGASYLATHRGKGAWEKARRA</sequence>
<keyword evidence="4" id="KW-0812">Transmembrane</keyword>
<evidence type="ECO:0000256" key="1">
    <source>
        <dbReference type="ARBA" id="ARBA00006739"/>
    </source>
</evidence>
<dbReference type="OrthoDB" id="9766971at2"/>
<dbReference type="Gene3D" id="3.90.550.10">
    <property type="entry name" value="Spore Coat Polysaccharide Biosynthesis Protein SpsA, Chain A"/>
    <property type="match status" value="1"/>
</dbReference>
<dbReference type="AlphaFoldDB" id="A0A1Y3QTR9"/>
<evidence type="ECO:0000256" key="2">
    <source>
        <dbReference type="ARBA" id="ARBA00022676"/>
    </source>
</evidence>
<dbReference type="Proteomes" id="UP000195772">
    <property type="component" value="Unassembled WGS sequence"/>
</dbReference>
<comment type="similarity">
    <text evidence="1">Belongs to the glycosyltransferase 2 family.</text>
</comment>
<evidence type="ECO:0000313" key="5">
    <source>
        <dbReference type="EMBL" id="OUN03072.1"/>
    </source>
</evidence>